<dbReference type="SUPFAM" id="SSF140453">
    <property type="entry name" value="EsxAB dimer-like"/>
    <property type="match status" value="1"/>
</dbReference>
<protein>
    <recommendedName>
        <fullName evidence="1">ESAT-6-like protein</fullName>
    </recommendedName>
</protein>
<dbReference type="InterPro" id="IPR036689">
    <property type="entry name" value="ESAT-6-like_sf"/>
</dbReference>
<comment type="similarity">
    <text evidence="1">Belongs to the WXG100 family.</text>
</comment>
<organism evidence="2 3">
    <name type="scientific">Nocardia puris</name>
    <dbReference type="NCBI Taxonomy" id="208602"/>
    <lineage>
        <taxon>Bacteria</taxon>
        <taxon>Bacillati</taxon>
        <taxon>Actinomycetota</taxon>
        <taxon>Actinomycetes</taxon>
        <taxon>Mycobacteriales</taxon>
        <taxon>Nocardiaceae</taxon>
        <taxon>Nocardia</taxon>
    </lineage>
</organism>
<reference evidence="2 3" key="1">
    <citation type="submission" date="2018-06" db="EMBL/GenBank/DDBJ databases">
        <title>Genomic Encyclopedia of Type Strains, Phase IV (KMG-IV): sequencing the most valuable type-strain genomes for metagenomic binning, comparative biology and taxonomic classification.</title>
        <authorList>
            <person name="Goeker M."/>
        </authorList>
    </citation>
    <scope>NUCLEOTIDE SEQUENCE [LARGE SCALE GENOMIC DNA]</scope>
    <source>
        <strain evidence="2 3">DSM 44599</strain>
    </source>
</reference>
<name>A0A366CT18_9NOCA</name>
<dbReference type="AlphaFoldDB" id="A0A366CT18"/>
<dbReference type="Pfam" id="PF06013">
    <property type="entry name" value="WXG100"/>
    <property type="match status" value="1"/>
</dbReference>
<dbReference type="EMBL" id="QNRE01000059">
    <property type="protein sequence ID" value="RBO78284.1"/>
    <property type="molecule type" value="Genomic_DNA"/>
</dbReference>
<accession>A0A366CT18</accession>
<dbReference type="Proteomes" id="UP000252586">
    <property type="component" value="Unassembled WGS sequence"/>
</dbReference>
<evidence type="ECO:0000313" key="3">
    <source>
        <dbReference type="Proteomes" id="UP000252586"/>
    </source>
</evidence>
<dbReference type="Gene3D" id="1.10.287.1060">
    <property type="entry name" value="ESAT-6-like"/>
    <property type="match status" value="1"/>
</dbReference>
<comment type="caution">
    <text evidence="2">The sequence shown here is derived from an EMBL/GenBank/DDBJ whole genome shotgun (WGS) entry which is preliminary data.</text>
</comment>
<keyword evidence="3" id="KW-1185">Reference proteome</keyword>
<dbReference type="STRING" id="1210090.GCA_001613185_06905"/>
<dbReference type="InterPro" id="IPR010310">
    <property type="entry name" value="T7SS_ESAT-6-like"/>
</dbReference>
<proteinExistence type="inferred from homology"/>
<evidence type="ECO:0000256" key="1">
    <source>
        <dbReference type="RuleBase" id="RU362001"/>
    </source>
</evidence>
<dbReference type="RefSeq" id="WP_232331941.1">
    <property type="nucleotide sequence ID" value="NZ_QNRE01000059.1"/>
</dbReference>
<gene>
    <name evidence="2" type="ORF">DFR74_1593</name>
</gene>
<dbReference type="NCBIfam" id="TIGR03930">
    <property type="entry name" value="WXG100_ESAT6"/>
    <property type="match status" value="1"/>
</dbReference>
<sequence length="98" mass="11293">MTYDDKFRVDLEQLDAAIDTMDKFGQKVADWLAEIDRQIAELQLSWSSHAAAAQREAHETWSAGVDEMRENLAELREVTRIAHANYSNAIDINQKMWP</sequence>
<evidence type="ECO:0000313" key="2">
    <source>
        <dbReference type="EMBL" id="RBO78284.1"/>
    </source>
</evidence>